<reference evidence="1" key="1">
    <citation type="journal article" date="2015" name="Proc. Natl. Acad. Sci. U.S.A.">
        <title>Networks of energetic and metabolic interactions define dynamics in microbial communities.</title>
        <authorList>
            <person name="Embree M."/>
            <person name="Liu J.K."/>
            <person name="Al-Bassam M.M."/>
            <person name="Zengler K."/>
        </authorList>
    </citation>
    <scope>NUCLEOTIDE SEQUENCE</scope>
</reference>
<sequence length="38" mass="4533">MITENQYYQFMQLNASSYSSFSVNYSRLEAYKLLNSKI</sequence>
<name>A0A0W8E9S9_9ZZZZ</name>
<proteinExistence type="predicted"/>
<evidence type="ECO:0000313" key="1">
    <source>
        <dbReference type="EMBL" id="KUG05336.1"/>
    </source>
</evidence>
<dbReference type="EMBL" id="LNQE01001819">
    <property type="protein sequence ID" value="KUG05336.1"/>
    <property type="molecule type" value="Genomic_DNA"/>
</dbReference>
<accession>A0A0W8E9S9</accession>
<protein>
    <submittedName>
        <fullName evidence="1">Uncharacterized protein</fullName>
    </submittedName>
</protein>
<comment type="caution">
    <text evidence="1">The sequence shown here is derived from an EMBL/GenBank/DDBJ whole genome shotgun (WGS) entry which is preliminary data.</text>
</comment>
<dbReference type="AlphaFoldDB" id="A0A0W8E9S9"/>
<gene>
    <name evidence="1" type="ORF">ASZ90_017221</name>
</gene>
<organism evidence="1">
    <name type="scientific">hydrocarbon metagenome</name>
    <dbReference type="NCBI Taxonomy" id="938273"/>
    <lineage>
        <taxon>unclassified sequences</taxon>
        <taxon>metagenomes</taxon>
        <taxon>ecological metagenomes</taxon>
    </lineage>
</organism>